<dbReference type="Proteomes" id="UP000663882">
    <property type="component" value="Unassembled WGS sequence"/>
</dbReference>
<proteinExistence type="predicted"/>
<dbReference type="AlphaFoldDB" id="A0A814CR50"/>
<evidence type="ECO:0000313" key="4">
    <source>
        <dbReference type="Proteomes" id="UP000663882"/>
    </source>
</evidence>
<protein>
    <recommendedName>
        <fullName evidence="1">Globin-sensor domain-containing protein</fullName>
    </recommendedName>
</protein>
<reference evidence="2" key="1">
    <citation type="submission" date="2021-02" db="EMBL/GenBank/DDBJ databases">
        <authorList>
            <person name="Nowell W R."/>
        </authorList>
    </citation>
    <scope>NUCLEOTIDE SEQUENCE</scope>
</reference>
<dbReference type="Gene3D" id="1.10.490.10">
    <property type="entry name" value="Globins"/>
    <property type="match status" value="1"/>
</dbReference>
<dbReference type="EMBL" id="CAJOAX010014835">
    <property type="protein sequence ID" value="CAF4148356.1"/>
    <property type="molecule type" value="Genomic_DNA"/>
</dbReference>
<dbReference type="Proteomes" id="UP000663823">
    <property type="component" value="Unassembled WGS sequence"/>
</dbReference>
<dbReference type="SUPFAM" id="SSF46458">
    <property type="entry name" value="Globin-like"/>
    <property type="match status" value="1"/>
</dbReference>
<evidence type="ECO:0000313" key="2">
    <source>
        <dbReference type="EMBL" id="CAF0943829.1"/>
    </source>
</evidence>
<gene>
    <name evidence="3" type="ORF">OTI717_LOCUS36097</name>
    <name evidence="2" type="ORF">RFH988_LOCUS11241</name>
</gene>
<dbReference type="OrthoDB" id="10027058at2759"/>
<dbReference type="GO" id="GO:0020037">
    <property type="term" value="F:heme binding"/>
    <property type="evidence" value="ECO:0007669"/>
    <property type="project" value="InterPro"/>
</dbReference>
<organism evidence="2 4">
    <name type="scientific">Rotaria sordida</name>
    <dbReference type="NCBI Taxonomy" id="392033"/>
    <lineage>
        <taxon>Eukaryota</taxon>
        <taxon>Metazoa</taxon>
        <taxon>Spiralia</taxon>
        <taxon>Gnathifera</taxon>
        <taxon>Rotifera</taxon>
        <taxon>Eurotatoria</taxon>
        <taxon>Bdelloidea</taxon>
        <taxon>Philodinida</taxon>
        <taxon>Philodinidae</taxon>
        <taxon>Rotaria</taxon>
    </lineage>
</organism>
<dbReference type="GO" id="GO:0019825">
    <property type="term" value="F:oxygen binding"/>
    <property type="evidence" value="ECO:0007669"/>
    <property type="project" value="InterPro"/>
</dbReference>
<dbReference type="Pfam" id="PF11563">
    <property type="entry name" value="Protoglobin"/>
    <property type="match status" value="1"/>
</dbReference>
<evidence type="ECO:0000259" key="1">
    <source>
        <dbReference type="Pfam" id="PF11563"/>
    </source>
</evidence>
<dbReference type="PANTHER" id="PTHR42071:SF1">
    <property type="entry name" value="GLOBIN-SENSOR DOMAIN-CONTAINING PROTEIN"/>
    <property type="match status" value="1"/>
</dbReference>
<evidence type="ECO:0000313" key="3">
    <source>
        <dbReference type="EMBL" id="CAF4148356.1"/>
    </source>
</evidence>
<dbReference type="InterPro" id="IPR044398">
    <property type="entry name" value="Globin-sensor_dom"/>
</dbReference>
<accession>A0A814CR50</accession>
<sequence>MVEHIDKTRLNNNLRYRFDFLSKFIDFSQHDVTTLNILTPIIFPLLPKAIDLVYKKLYSFDVTKRFFHLRNDGFENFTSNKEFGMTLDAVQTEFRKDMLTVYLKRVLTQPEWNDSFLEYLSRVGQIHTNKGGSASINVDYIYMNALFCYLEQILIDIIWNAENIDQKIKRQGIRAISRFIWIQNDLLTMHYSTTWNNDNSCSSIPIVKLTKCFFI</sequence>
<dbReference type="InterPro" id="IPR009050">
    <property type="entry name" value="Globin-like_sf"/>
</dbReference>
<dbReference type="EMBL" id="CAJNOO010000440">
    <property type="protein sequence ID" value="CAF0943829.1"/>
    <property type="molecule type" value="Genomic_DNA"/>
</dbReference>
<comment type="caution">
    <text evidence="2">The sequence shown here is derived from an EMBL/GenBank/DDBJ whole genome shotgun (WGS) entry which is preliminary data.</text>
</comment>
<dbReference type="InterPro" id="IPR012292">
    <property type="entry name" value="Globin/Proto"/>
</dbReference>
<feature type="domain" description="Globin-sensor" evidence="1">
    <location>
        <begin position="16"/>
        <end position="192"/>
    </location>
</feature>
<dbReference type="PANTHER" id="PTHR42071">
    <property type="entry name" value="PROTOGLOBIN DOMAIN-CONTAINING PROTEIN"/>
    <property type="match status" value="1"/>
</dbReference>
<name>A0A814CR50_9BILA</name>